<organism evidence="2 3">
    <name type="scientific">Aureobasidium uvarum</name>
    <dbReference type="NCBI Taxonomy" id="2773716"/>
    <lineage>
        <taxon>Eukaryota</taxon>
        <taxon>Fungi</taxon>
        <taxon>Dikarya</taxon>
        <taxon>Ascomycota</taxon>
        <taxon>Pezizomycotina</taxon>
        <taxon>Dothideomycetes</taxon>
        <taxon>Dothideomycetidae</taxon>
        <taxon>Dothideales</taxon>
        <taxon>Saccotheciaceae</taxon>
        <taxon>Aureobasidium</taxon>
    </lineage>
</organism>
<dbReference type="AlphaFoldDB" id="A0A9N8PSY3"/>
<dbReference type="OrthoDB" id="5272396at2759"/>
<dbReference type="InterPro" id="IPR038883">
    <property type="entry name" value="AN11006-like"/>
</dbReference>
<name>A0A9N8PSY3_9PEZI</name>
<keyword evidence="1" id="KW-0812">Transmembrane</keyword>
<accession>A0A9N8PSY3</accession>
<dbReference type="EMBL" id="CAINUL010000005">
    <property type="protein sequence ID" value="CAD0109724.1"/>
    <property type="molecule type" value="Genomic_DNA"/>
</dbReference>
<keyword evidence="3" id="KW-1185">Reference proteome</keyword>
<keyword evidence="1" id="KW-1133">Transmembrane helix</keyword>
<reference evidence="2" key="1">
    <citation type="submission" date="2020-06" db="EMBL/GenBank/DDBJ databases">
        <authorList>
            <person name="Onetto C."/>
        </authorList>
    </citation>
    <scope>NUCLEOTIDE SEQUENCE</scope>
</reference>
<comment type="caution">
    <text evidence="2">The sequence shown here is derived from an EMBL/GenBank/DDBJ whole genome shotgun (WGS) entry which is preliminary data.</text>
</comment>
<feature type="transmembrane region" description="Helical" evidence="1">
    <location>
        <begin position="6"/>
        <end position="36"/>
    </location>
</feature>
<feature type="non-terminal residue" evidence="2">
    <location>
        <position position="1"/>
    </location>
</feature>
<dbReference type="PANTHER" id="PTHR42085:SF4">
    <property type="entry name" value="F-BOX DOMAIN-CONTAINING PROTEIN"/>
    <property type="match status" value="1"/>
</dbReference>
<gene>
    <name evidence="2" type="ORF">AWRI4620_LOCUS3979</name>
</gene>
<proteinExistence type="predicted"/>
<dbReference type="PANTHER" id="PTHR42085">
    <property type="entry name" value="F-BOX DOMAIN-CONTAINING PROTEIN"/>
    <property type="match status" value="1"/>
</dbReference>
<evidence type="ECO:0000313" key="2">
    <source>
        <dbReference type="EMBL" id="CAD0109724.1"/>
    </source>
</evidence>
<keyword evidence="1" id="KW-0472">Membrane</keyword>
<dbReference type="Proteomes" id="UP000745764">
    <property type="component" value="Unassembled WGS sequence"/>
</dbReference>
<sequence length="273" mass="32071">IVLAGIPFPIVIYICLAGIILFVLACALYLFVTAFCRSIHRSHRKLKLLYWPEEPFDFLGLPPEIRMEVYCYTLPEDDMYYMTARKFRSYGKQHEDIKDEVTRPLPSLLRVCRLVHEEFCPLIYAKGVFCITIYSIRDLLYTLDLLDRHAVPTIFHSTSIFSMMRQIILRVNNVVVGIVFKPTVRALSRTLYMTSIWSGRGKALLRDGAMAMRMIKRNQRLRSCRTPWFEAQDLRHLLECIFKIGVLDRRALTKMLPWYQRRQHCQKSSKSPV</sequence>
<evidence type="ECO:0000313" key="3">
    <source>
        <dbReference type="Proteomes" id="UP000745764"/>
    </source>
</evidence>
<protein>
    <submittedName>
        <fullName evidence="2">Uncharacterized protein</fullName>
    </submittedName>
</protein>
<evidence type="ECO:0000256" key="1">
    <source>
        <dbReference type="SAM" id="Phobius"/>
    </source>
</evidence>